<evidence type="ECO:0000259" key="5">
    <source>
        <dbReference type="PROSITE" id="PS50146"/>
    </source>
</evidence>
<dbReference type="InterPro" id="IPR001206">
    <property type="entry name" value="Diacylglycerol_kinase_cat_dom"/>
</dbReference>
<dbReference type="SMART" id="SM00046">
    <property type="entry name" value="DAGKc"/>
    <property type="match status" value="1"/>
</dbReference>
<dbReference type="InterPro" id="IPR016064">
    <property type="entry name" value="NAD/diacylglycerol_kinase_sf"/>
</dbReference>
<dbReference type="RefSeq" id="WP_144262914.1">
    <property type="nucleotide sequence ID" value="NZ_QMDX01000011.1"/>
</dbReference>
<protein>
    <recommendedName>
        <fullName evidence="5">DAGKc domain-containing protein</fullName>
    </recommendedName>
</protein>
<dbReference type="Gene3D" id="3.40.50.10330">
    <property type="entry name" value="Probable inorganic polyphosphate/atp-NAD kinase, domain 1"/>
    <property type="match status" value="1"/>
</dbReference>
<dbReference type="InParanoid" id="A0A554MWX1"/>
<dbReference type="InterPro" id="IPR050187">
    <property type="entry name" value="Lipid_Phosphate_FormReg"/>
</dbReference>
<sequence>MTGRDATARATGEAFVPDDVGLVVNPVSGDGGGRSLARTFTDRYGGPVTRAVTRGPDDVGRATRELAGEVDLLVSVGGDGTLREVASALYRWRGEGGREPPALFVVPAGRGNSVHRYLYGETDWRALAERLGDGIVARPLELTRVGTEPPAEARYSVLGVTVGLFRHALDGAERFRALPGPLAYLLGTATATLFADPVAVRVGRADERLFAGEARLVAAGGGRYRGGTAQLLPDSRPGDGRLHALVIEPVGGREALDIARAARSGDHVGHRAVHYFTGDAFDVRAGAGTGAPDGTLPAEMDGTPLPDLTDLHCEVVPEALPVAYPADVVRSGQ</sequence>
<dbReference type="GO" id="GO:0005524">
    <property type="term" value="F:ATP binding"/>
    <property type="evidence" value="ECO:0007669"/>
    <property type="project" value="UniProtKB-KW"/>
</dbReference>
<name>A0A554MWX1_9EURY</name>
<dbReference type="InterPro" id="IPR017438">
    <property type="entry name" value="ATP-NAD_kinase_N"/>
</dbReference>
<dbReference type="GO" id="GO:0016301">
    <property type="term" value="F:kinase activity"/>
    <property type="evidence" value="ECO:0007669"/>
    <property type="project" value="UniProtKB-KW"/>
</dbReference>
<evidence type="ECO:0000313" key="7">
    <source>
        <dbReference type="Proteomes" id="UP000319894"/>
    </source>
</evidence>
<gene>
    <name evidence="6" type="ORF">DP107_14730</name>
</gene>
<feature type="domain" description="DAGKc" evidence="5">
    <location>
        <begin position="15"/>
        <end position="149"/>
    </location>
</feature>
<dbReference type="Gene3D" id="2.60.200.40">
    <property type="match status" value="1"/>
</dbReference>
<comment type="caution">
    <text evidence="6">The sequence shown here is derived from an EMBL/GenBank/DDBJ whole genome shotgun (WGS) entry which is preliminary data.</text>
</comment>
<reference evidence="6 7" key="1">
    <citation type="submission" date="2018-06" db="EMBL/GenBank/DDBJ databases">
        <title>Natronomonas sp. F16-60 a new haloarchaeon isolated from a solar saltern of Isla Cristina, Huelva, Spain.</title>
        <authorList>
            <person name="Duran-Viseras A."/>
            <person name="Sanchez-Porro C."/>
            <person name="Ventosa A."/>
        </authorList>
    </citation>
    <scope>NUCLEOTIDE SEQUENCE [LARGE SCALE GENOMIC DNA]</scope>
    <source>
        <strain evidence="6 7">F16-60</strain>
    </source>
</reference>
<dbReference type="Proteomes" id="UP000319894">
    <property type="component" value="Unassembled WGS sequence"/>
</dbReference>
<accession>A0A554MWX1</accession>
<dbReference type="AlphaFoldDB" id="A0A554MWX1"/>
<evidence type="ECO:0000256" key="2">
    <source>
        <dbReference type="ARBA" id="ARBA00022741"/>
    </source>
</evidence>
<evidence type="ECO:0000256" key="4">
    <source>
        <dbReference type="ARBA" id="ARBA00022840"/>
    </source>
</evidence>
<dbReference type="EMBL" id="QMDX01000011">
    <property type="protein sequence ID" value="TSD09629.1"/>
    <property type="molecule type" value="Genomic_DNA"/>
</dbReference>
<keyword evidence="4" id="KW-0067">ATP-binding</keyword>
<organism evidence="6 7">
    <name type="scientific">Haloglomus irregulare</name>
    <dbReference type="NCBI Taxonomy" id="2234134"/>
    <lineage>
        <taxon>Archaea</taxon>
        <taxon>Methanobacteriati</taxon>
        <taxon>Methanobacteriota</taxon>
        <taxon>Stenosarchaea group</taxon>
        <taxon>Halobacteria</taxon>
        <taxon>Halobacteriales</taxon>
        <taxon>Natronomonadaceae</taxon>
        <taxon>Haloglomus</taxon>
    </lineage>
</organism>
<evidence type="ECO:0000256" key="1">
    <source>
        <dbReference type="ARBA" id="ARBA00022679"/>
    </source>
</evidence>
<dbReference type="OrthoDB" id="233423at2157"/>
<evidence type="ECO:0000313" key="6">
    <source>
        <dbReference type="EMBL" id="TSD09629.1"/>
    </source>
</evidence>
<evidence type="ECO:0000256" key="3">
    <source>
        <dbReference type="ARBA" id="ARBA00022777"/>
    </source>
</evidence>
<dbReference type="PANTHER" id="PTHR12358:SF54">
    <property type="entry name" value="SPHINGOSINE KINASE RELATED PROTEIN"/>
    <property type="match status" value="1"/>
</dbReference>
<dbReference type="SUPFAM" id="SSF111331">
    <property type="entry name" value="NAD kinase/diacylglycerol kinase-like"/>
    <property type="match status" value="1"/>
</dbReference>
<keyword evidence="2" id="KW-0547">Nucleotide-binding</keyword>
<keyword evidence="7" id="KW-1185">Reference proteome</keyword>
<dbReference type="PANTHER" id="PTHR12358">
    <property type="entry name" value="SPHINGOSINE KINASE"/>
    <property type="match status" value="1"/>
</dbReference>
<keyword evidence="1" id="KW-0808">Transferase</keyword>
<keyword evidence="3" id="KW-0418">Kinase</keyword>
<dbReference type="InterPro" id="IPR045540">
    <property type="entry name" value="YegS/DAGK_C"/>
</dbReference>
<dbReference type="Pfam" id="PF00781">
    <property type="entry name" value="DAGK_cat"/>
    <property type="match status" value="1"/>
</dbReference>
<dbReference type="PROSITE" id="PS50146">
    <property type="entry name" value="DAGK"/>
    <property type="match status" value="1"/>
</dbReference>
<proteinExistence type="predicted"/>
<dbReference type="Pfam" id="PF19279">
    <property type="entry name" value="YegS_C"/>
    <property type="match status" value="1"/>
</dbReference>